<reference evidence="6" key="2">
    <citation type="submission" date="2025-08" db="UniProtKB">
        <authorList>
            <consortium name="RefSeq"/>
        </authorList>
    </citation>
    <scope>IDENTIFICATION</scope>
</reference>
<protein>
    <recommendedName>
        <fullName evidence="3">Sulfotransferase</fullName>
        <ecNumber evidence="3">2.8.2.-</ecNumber>
    </recommendedName>
</protein>
<dbReference type="PANTHER" id="PTHR11783">
    <property type="entry name" value="SULFOTRANSFERASE SULT"/>
    <property type="match status" value="1"/>
</dbReference>
<evidence type="ECO:0000256" key="2">
    <source>
        <dbReference type="ARBA" id="ARBA00022679"/>
    </source>
</evidence>
<dbReference type="OrthoDB" id="205623at2759"/>
<dbReference type="Proteomes" id="UP001652642">
    <property type="component" value="Chromosome 1"/>
</dbReference>
<dbReference type="KEGG" id="pvt:110083921"/>
<comment type="similarity">
    <text evidence="1 3">Belongs to the sulfotransferase 1 family.</text>
</comment>
<dbReference type="GeneID" id="110083921"/>
<dbReference type="RefSeq" id="XP_020658483.2">
    <property type="nucleotide sequence ID" value="XM_020802824.2"/>
</dbReference>
<evidence type="ECO:0000256" key="3">
    <source>
        <dbReference type="RuleBase" id="RU361155"/>
    </source>
</evidence>
<organism evidence="5 6">
    <name type="scientific">Pogona vitticeps</name>
    <name type="common">central bearded dragon</name>
    <dbReference type="NCBI Taxonomy" id="103695"/>
    <lineage>
        <taxon>Eukaryota</taxon>
        <taxon>Metazoa</taxon>
        <taxon>Chordata</taxon>
        <taxon>Craniata</taxon>
        <taxon>Vertebrata</taxon>
        <taxon>Euteleostomi</taxon>
        <taxon>Lepidosauria</taxon>
        <taxon>Squamata</taxon>
        <taxon>Bifurcata</taxon>
        <taxon>Unidentata</taxon>
        <taxon>Episquamata</taxon>
        <taxon>Toxicofera</taxon>
        <taxon>Iguania</taxon>
        <taxon>Acrodonta</taxon>
        <taxon>Agamidae</taxon>
        <taxon>Amphibolurinae</taxon>
        <taxon>Pogona</taxon>
    </lineage>
</organism>
<keyword evidence="5" id="KW-1185">Reference proteome</keyword>
<sequence>MCNILVTQNYNLLLSKGLGRRKDSQPEETMAKERSKLLEEINKIFAENQDSKNEELMFTYRGVLYPSRLCSAKTFEALEGMEARKEDVLVATYPKCGTNWALQILNDILAAHYEDFQMPLTIPMLEFGAPEKFQQIKDQPSPRLFSTHLHYDNIPKSFIENKVKILVIFRNPKDAAVSYYHFYNKHPLLPTSSSWDDFFQKFMSGEVGWKSYFDHALVWDKHMDEVNVKIMTFEELKENLHEGVKQIADFYDFPLPEEKIQSIAEKATFQTMKSEAPQKIGAFAPVVFRKGVVGDWKTLFTEAQSQEMDAKFEECLAGTKLGTKLKYDKYCKF</sequence>
<dbReference type="GO" id="GO:0008146">
    <property type="term" value="F:sulfotransferase activity"/>
    <property type="evidence" value="ECO:0007669"/>
    <property type="project" value="InterPro"/>
</dbReference>
<evidence type="ECO:0000259" key="4">
    <source>
        <dbReference type="Pfam" id="PF00685"/>
    </source>
</evidence>
<reference evidence="5" key="1">
    <citation type="submission" date="2025-05" db="UniProtKB">
        <authorList>
            <consortium name="RefSeq"/>
        </authorList>
    </citation>
    <scope>NUCLEOTIDE SEQUENCE [LARGE SCALE GENOMIC DNA]</scope>
</reference>
<keyword evidence="2 3" id="KW-0808">Transferase</keyword>
<dbReference type="EC" id="2.8.2.-" evidence="3"/>
<gene>
    <name evidence="6" type="primary">LOC110083921</name>
</gene>
<evidence type="ECO:0000256" key="1">
    <source>
        <dbReference type="ARBA" id="ARBA00005771"/>
    </source>
</evidence>
<dbReference type="InterPro" id="IPR027417">
    <property type="entry name" value="P-loop_NTPase"/>
</dbReference>
<dbReference type="Pfam" id="PF00685">
    <property type="entry name" value="Sulfotransfer_1"/>
    <property type="match status" value="1"/>
</dbReference>
<dbReference type="SUPFAM" id="SSF52540">
    <property type="entry name" value="P-loop containing nucleoside triphosphate hydrolases"/>
    <property type="match status" value="1"/>
</dbReference>
<dbReference type="InParanoid" id="A0A6J0UEB4"/>
<feature type="domain" description="Sulfotransferase" evidence="4">
    <location>
        <begin position="86"/>
        <end position="319"/>
    </location>
</feature>
<evidence type="ECO:0000313" key="6">
    <source>
        <dbReference type="RefSeq" id="XP_020658483.2"/>
    </source>
</evidence>
<name>A0A6J0UEB4_9SAUR</name>
<accession>A0A6J0UEB4</accession>
<dbReference type="Gene3D" id="3.40.50.300">
    <property type="entry name" value="P-loop containing nucleotide triphosphate hydrolases"/>
    <property type="match status" value="1"/>
</dbReference>
<dbReference type="AlphaFoldDB" id="A0A6J0UEB4"/>
<proteinExistence type="inferred from homology"/>
<evidence type="ECO:0000313" key="5">
    <source>
        <dbReference type="Proteomes" id="UP001652642"/>
    </source>
</evidence>
<dbReference type="InterPro" id="IPR000863">
    <property type="entry name" value="Sulfotransferase_dom"/>
</dbReference>